<keyword evidence="4" id="KW-0378">Hydrolase</keyword>
<dbReference type="GO" id="GO:0044281">
    <property type="term" value="P:small molecule metabolic process"/>
    <property type="evidence" value="ECO:0007669"/>
    <property type="project" value="UniProtKB-ARBA"/>
</dbReference>
<keyword evidence="2" id="KW-0479">Metal-binding</keyword>
<dbReference type="HOGENOM" id="CLU_078481_0_0_2"/>
<evidence type="ECO:0000256" key="1">
    <source>
        <dbReference type="ARBA" id="ARBA00010211"/>
    </source>
</evidence>
<feature type="domain" description="Fumarylacetoacetase-like C-terminal" evidence="3">
    <location>
        <begin position="111"/>
        <end position="287"/>
    </location>
</feature>
<dbReference type="Gene3D" id="3.10.330.40">
    <property type="match status" value="1"/>
</dbReference>
<dbReference type="OrthoDB" id="38993at2157"/>
<evidence type="ECO:0000259" key="3">
    <source>
        <dbReference type="Pfam" id="PF01557"/>
    </source>
</evidence>
<evidence type="ECO:0000256" key="2">
    <source>
        <dbReference type="ARBA" id="ARBA00022723"/>
    </source>
</evidence>
<dbReference type="GeneID" id="10288891"/>
<protein>
    <submittedName>
        <fullName evidence="4">Fumarylacetoacetate (FAA) hydrolase</fullName>
    </submittedName>
</protein>
<dbReference type="eggNOG" id="arCOG00236">
    <property type="taxonomic scope" value="Archaea"/>
</dbReference>
<accession>F0QYL1</accession>
<keyword evidence="5" id="KW-1185">Reference proteome</keyword>
<dbReference type="PANTHER" id="PTHR42796:SF7">
    <property type="entry name" value="2-DEHYDRO-3-DEOXY-D-ARABINONATE DEHYDRATASE"/>
    <property type="match status" value="1"/>
</dbReference>
<dbReference type="GO" id="GO:0016787">
    <property type="term" value="F:hydrolase activity"/>
    <property type="evidence" value="ECO:0007669"/>
    <property type="project" value="UniProtKB-KW"/>
</dbReference>
<dbReference type="Pfam" id="PF01557">
    <property type="entry name" value="FAA_hydrolase"/>
    <property type="match status" value="1"/>
</dbReference>
<evidence type="ECO:0000313" key="5">
    <source>
        <dbReference type="Proteomes" id="UP000007485"/>
    </source>
</evidence>
<reference evidence="4 5" key="1">
    <citation type="journal article" date="2011" name="J. Bacteriol.">
        <title>Complete genome sequence of 'Vulcanisaeta moutnovskia' strain 768-28, a novel member of the hyperthermophilic crenarchaeal genus vulcanisaeta.</title>
        <authorList>
            <person name="Gumerov V.M."/>
            <person name="Mardanov A.V."/>
            <person name="Beletsky A.V."/>
            <person name="Prokofeva M.I."/>
            <person name="Bonch-Osmolovskaya E.A."/>
            <person name="Ravin N.V."/>
            <person name="Skryabin K.G."/>
        </authorList>
    </citation>
    <scope>NUCLEOTIDE SEQUENCE [LARGE SCALE GENOMIC DNA]</scope>
    <source>
        <strain evidence="4 5">768-28</strain>
    </source>
</reference>
<organism evidence="4 5">
    <name type="scientific">Vulcanisaeta moutnovskia (strain 768-28)</name>
    <dbReference type="NCBI Taxonomy" id="985053"/>
    <lineage>
        <taxon>Archaea</taxon>
        <taxon>Thermoproteota</taxon>
        <taxon>Thermoprotei</taxon>
        <taxon>Thermoproteales</taxon>
        <taxon>Thermoproteaceae</taxon>
        <taxon>Vulcanisaeta</taxon>
    </lineage>
</organism>
<dbReference type="KEGG" id="vmo:VMUT_1239"/>
<gene>
    <name evidence="4" type="ordered locus">VMUT_1239</name>
</gene>
<evidence type="ECO:0000313" key="4">
    <source>
        <dbReference type="EMBL" id="ADY01444.1"/>
    </source>
</evidence>
<dbReference type="RefSeq" id="WP_013604606.1">
    <property type="nucleotide sequence ID" value="NC_015151.1"/>
</dbReference>
<sequence>MRIFRLTNKGWVGNFAIINNKIYVLLSDPITALKIYSEGKDIPLGPEVSISLDDLLNKDYTFKDLRFTKPYDPPEVWGSGIVYEVARARYSEEDVAMIKGRTIYELVYDAERPEIFFKGTANRCVGHGEPIAIRTDSEWTLPEPELGVVIDSSGKILAYTISDDVSARDLEAQNPLYLPQSKIYNGSCAIGPFLVTPDEIGNPYSLDISMRIIRNGQVIYEGSINTSRMRRRIEDQIKYLIRNNSVPDGTLLSTGTAIVPGKDKGLKHSDIVEITITKLGIQRTPVVKLNL</sequence>
<dbReference type="InterPro" id="IPR051121">
    <property type="entry name" value="FAH"/>
</dbReference>
<dbReference type="InterPro" id="IPR036663">
    <property type="entry name" value="Fumarylacetoacetase_C_sf"/>
</dbReference>
<dbReference type="SUPFAM" id="SSF56529">
    <property type="entry name" value="FAH"/>
    <property type="match status" value="1"/>
</dbReference>
<dbReference type="EMBL" id="CP002529">
    <property type="protein sequence ID" value="ADY01444.1"/>
    <property type="molecule type" value="Genomic_DNA"/>
</dbReference>
<dbReference type="AlphaFoldDB" id="F0QYL1"/>
<dbReference type="STRING" id="985053.VMUT_1239"/>
<comment type="similarity">
    <text evidence="1">Belongs to the FAH family.</text>
</comment>
<dbReference type="InterPro" id="IPR011234">
    <property type="entry name" value="Fumarylacetoacetase-like_C"/>
</dbReference>
<dbReference type="GO" id="GO:0046872">
    <property type="term" value="F:metal ion binding"/>
    <property type="evidence" value="ECO:0007669"/>
    <property type="project" value="UniProtKB-KW"/>
</dbReference>
<dbReference type="Gene3D" id="3.90.850.10">
    <property type="entry name" value="Fumarylacetoacetase-like, C-terminal domain"/>
    <property type="match status" value="1"/>
</dbReference>
<dbReference type="PANTHER" id="PTHR42796">
    <property type="entry name" value="FUMARYLACETOACETATE HYDROLASE DOMAIN-CONTAINING PROTEIN 2A-RELATED"/>
    <property type="match status" value="1"/>
</dbReference>
<dbReference type="Proteomes" id="UP000007485">
    <property type="component" value="Chromosome"/>
</dbReference>
<name>F0QYL1_VULM7</name>
<proteinExistence type="inferred from homology"/>